<organism evidence="6">
    <name type="scientific">Lepeophtheirus salmonis</name>
    <name type="common">Salmon louse</name>
    <name type="synonym">Caligus salmonis</name>
    <dbReference type="NCBI Taxonomy" id="72036"/>
    <lineage>
        <taxon>Eukaryota</taxon>
        <taxon>Metazoa</taxon>
        <taxon>Ecdysozoa</taxon>
        <taxon>Arthropoda</taxon>
        <taxon>Crustacea</taxon>
        <taxon>Multicrustacea</taxon>
        <taxon>Hexanauplia</taxon>
        <taxon>Copepoda</taxon>
        <taxon>Siphonostomatoida</taxon>
        <taxon>Caligidae</taxon>
        <taxon>Lepeophtheirus</taxon>
    </lineage>
</organism>
<dbReference type="Pfam" id="PF02535">
    <property type="entry name" value="Zip"/>
    <property type="match status" value="1"/>
</dbReference>
<evidence type="ECO:0000256" key="4">
    <source>
        <dbReference type="ARBA" id="ARBA00023136"/>
    </source>
</evidence>
<dbReference type="GO" id="GO:0005886">
    <property type="term" value="C:plasma membrane"/>
    <property type="evidence" value="ECO:0007669"/>
    <property type="project" value="TreeGrafter"/>
</dbReference>
<accession>A0A0K2TQA9</accession>
<dbReference type="KEGG" id="lsm:121117741"/>
<feature type="transmembrane region" description="Helical" evidence="5">
    <location>
        <begin position="6"/>
        <end position="27"/>
    </location>
</feature>
<dbReference type="AlphaFoldDB" id="A0A0K2TQA9"/>
<keyword evidence="3 5" id="KW-1133">Transmembrane helix</keyword>
<evidence type="ECO:0000256" key="5">
    <source>
        <dbReference type="SAM" id="Phobius"/>
    </source>
</evidence>
<keyword evidence="4 5" id="KW-0472">Membrane</keyword>
<feature type="transmembrane region" description="Helical" evidence="5">
    <location>
        <begin position="48"/>
        <end position="70"/>
    </location>
</feature>
<reference evidence="6" key="1">
    <citation type="submission" date="2014-05" db="EMBL/GenBank/DDBJ databases">
        <authorList>
            <person name="Chronopoulou M."/>
        </authorList>
    </citation>
    <scope>NUCLEOTIDE SEQUENCE</scope>
    <source>
        <tissue evidence="6">Whole organism</tissue>
    </source>
</reference>
<comment type="subcellular location">
    <subcellularLocation>
        <location evidence="1">Membrane</location>
        <topology evidence="1">Multi-pass membrane protein</topology>
    </subcellularLocation>
</comment>
<dbReference type="InterPro" id="IPR003689">
    <property type="entry name" value="ZIP"/>
</dbReference>
<protein>
    <submittedName>
        <fullName evidence="6">Zinc transporter ZIP3like [Nasonia vitripennis]</fullName>
    </submittedName>
</protein>
<dbReference type="PANTHER" id="PTHR11040">
    <property type="entry name" value="ZINC/IRON TRANSPORTER"/>
    <property type="match status" value="1"/>
</dbReference>
<evidence type="ECO:0000256" key="3">
    <source>
        <dbReference type="ARBA" id="ARBA00022989"/>
    </source>
</evidence>
<feature type="transmembrane region" description="Helical" evidence="5">
    <location>
        <begin position="286"/>
        <end position="305"/>
    </location>
</feature>
<dbReference type="RefSeq" id="XP_040568156.1">
    <property type="nucleotide sequence ID" value="XM_040712222.2"/>
</dbReference>
<feature type="transmembrane region" description="Helical" evidence="5">
    <location>
        <begin position="90"/>
        <end position="108"/>
    </location>
</feature>
<dbReference type="GO" id="GO:0005385">
    <property type="term" value="F:zinc ion transmembrane transporter activity"/>
    <property type="evidence" value="ECO:0007669"/>
    <property type="project" value="TreeGrafter"/>
</dbReference>
<dbReference type="PANTHER" id="PTHR11040:SF203">
    <property type="entry name" value="FI18611P1-RELATED"/>
    <property type="match status" value="1"/>
</dbReference>
<evidence type="ECO:0000256" key="1">
    <source>
        <dbReference type="ARBA" id="ARBA00004141"/>
    </source>
</evidence>
<proteinExistence type="predicted"/>
<evidence type="ECO:0000256" key="2">
    <source>
        <dbReference type="ARBA" id="ARBA00022692"/>
    </source>
</evidence>
<name>A0A0K2TQA9_LEPSM</name>
<sequence length="362" mass="39495">MDQTLIAKIVSVIILGVFALIFGLIPLRLKSYFEKMKNDNKKKNIFELFITVIGCFGAGVILTTCLTHMIPEANEYMTEAVGKGIMTDTGFPLVEILALAGFLLIYFVEEIVHILSHRWSKPGSHLDGESTSPVGHTHEFVVEEVLSSASHFKAALRALIIIVALGLHSLFEGMAIGLGLTPHYVWYLFFAIASHKFVIAFVIGMQFVVSGLSRIMVVSLICIFSSISPLGIIIGILVTNTGDNNQESPEQTVAITVLNGLAAGTLLYVVFFEVLEKERAKQKNGLIQVGSIMMGFLFMVLISAIEISTEGKEESTDRAVDAPAYCSLNQLAQLSSPLGQVLDLDYLKSLNFTCENGVLKTV</sequence>
<evidence type="ECO:0000313" key="6">
    <source>
        <dbReference type="EMBL" id="CDW27586.1"/>
    </source>
</evidence>
<dbReference type="OrthoDB" id="448280at2759"/>
<feature type="transmembrane region" description="Helical" evidence="5">
    <location>
        <begin position="215"/>
        <end position="238"/>
    </location>
</feature>
<dbReference type="EMBL" id="HACA01010225">
    <property type="protein sequence ID" value="CDW27586.1"/>
    <property type="molecule type" value="Transcribed_RNA"/>
</dbReference>
<keyword evidence="2 5" id="KW-0812">Transmembrane</keyword>
<feature type="transmembrane region" description="Helical" evidence="5">
    <location>
        <begin position="253"/>
        <end position="274"/>
    </location>
</feature>
<feature type="transmembrane region" description="Helical" evidence="5">
    <location>
        <begin position="158"/>
        <end position="178"/>
    </location>
</feature>
<feature type="transmembrane region" description="Helical" evidence="5">
    <location>
        <begin position="184"/>
        <end position="203"/>
    </location>
</feature>
<dbReference type="GeneID" id="121117741"/>